<organism evidence="2 3">
    <name type="scientific">Melipona quadrifasciata</name>
    <dbReference type="NCBI Taxonomy" id="166423"/>
    <lineage>
        <taxon>Eukaryota</taxon>
        <taxon>Metazoa</taxon>
        <taxon>Ecdysozoa</taxon>
        <taxon>Arthropoda</taxon>
        <taxon>Hexapoda</taxon>
        <taxon>Insecta</taxon>
        <taxon>Pterygota</taxon>
        <taxon>Neoptera</taxon>
        <taxon>Endopterygota</taxon>
        <taxon>Hymenoptera</taxon>
        <taxon>Apocrita</taxon>
        <taxon>Aculeata</taxon>
        <taxon>Apoidea</taxon>
        <taxon>Anthophila</taxon>
        <taxon>Apidae</taxon>
        <taxon>Melipona</taxon>
    </lineage>
</organism>
<keyword evidence="3" id="KW-1185">Reference proteome</keyword>
<feature type="compositionally biased region" description="Acidic residues" evidence="1">
    <location>
        <begin position="396"/>
        <end position="407"/>
    </location>
</feature>
<accession>A0A0M8ZPF3</accession>
<protein>
    <submittedName>
        <fullName evidence="2">Uncharacterized protein</fullName>
    </submittedName>
</protein>
<proteinExistence type="predicted"/>
<feature type="region of interest" description="Disordered" evidence="1">
    <location>
        <begin position="290"/>
        <end position="310"/>
    </location>
</feature>
<evidence type="ECO:0000313" key="3">
    <source>
        <dbReference type="Proteomes" id="UP000053105"/>
    </source>
</evidence>
<feature type="compositionally biased region" description="Basic and acidic residues" evidence="1">
    <location>
        <begin position="370"/>
        <end position="395"/>
    </location>
</feature>
<evidence type="ECO:0000313" key="2">
    <source>
        <dbReference type="EMBL" id="KOX67306.1"/>
    </source>
</evidence>
<dbReference type="AlphaFoldDB" id="A0A0M8ZPF3"/>
<dbReference type="OrthoDB" id="10672489at2759"/>
<reference evidence="2 3" key="1">
    <citation type="submission" date="2015-07" db="EMBL/GenBank/DDBJ databases">
        <title>The genome of Melipona quadrifasciata.</title>
        <authorList>
            <person name="Pan H."/>
            <person name="Kapheim K."/>
        </authorList>
    </citation>
    <scope>NUCLEOTIDE SEQUENCE [LARGE SCALE GENOMIC DNA]</scope>
    <source>
        <strain evidence="2">0111107301</strain>
        <tissue evidence="2">Whole body</tissue>
    </source>
</reference>
<dbReference type="EMBL" id="KQ436245">
    <property type="protein sequence ID" value="KOX67306.1"/>
    <property type="molecule type" value="Genomic_DNA"/>
</dbReference>
<sequence>MFRAAENEKVQERNVYRRFGDSDGVCTPCVSPVLQANRKRETEINAPGKALLLQIDSDSSLDLIEEFFSSASSPSLIFESPTEDGSQQDKKKKQMENRQAVAEKIFISKAPTYCAPTRCAPGKGYVEEYVDSGQCGPINEIKRYTETTTVVQRTACSTVAAFQESLASAAALTMIRPQHDGGGVTGHRGFTEATDRYTTSLSPWMLSSLSKVSMSVKQDFLFLPSLRQSRGQSAATKGSPGGSWADSDPEEDFLPQRGGKTTHGEYESEKKRSAGVKTPMVRHLHRSGVEINPTKHPNPTMIRPTDHGDYKQKPNKVAGILGQARDTQIAGELEDWEGNEEIAQPINFFQVHPAPKLTIYCEANTAGRVDTTRRQTPERDSRMWGRREEVRYEEKEKEEEEEEEEEK</sequence>
<feature type="region of interest" description="Disordered" evidence="1">
    <location>
        <begin position="368"/>
        <end position="407"/>
    </location>
</feature>
<evidence type="ECO:0000256" key="1">
    <source>
        <dbReference type="SAM" id="MobiDB-lite"/>
    </source>
</evidence>
<dbReference type="Proteomes" id="UP000053105">
    <property type="component" value="Unassembled WGS sequence"/>
</dbReference>
<gene>
    <name evidence="2" type="ORF">WN51_09881</name>
</gene>
<name>A0A0M8ZPF3_9HYME</name>
<feature type="compositionally biased region" description="Basic and acidic residues" evidence="1">
    <location>
        <begin position="262"/>
        <end position="272"/>
    </location>
</feature>
<feature type="region of interest" description="Disordered" evidence="1">
    <location>
        <begin position="231"/>
        <end position="278"/>
    </location>
</feature>
<feature type="region of interest" description="Disordered" evidence="1">
    <location>
        <begin position="75"/>
        <end position="95"/>
    </location>
</feature>